<name>A0ABU0RYL4_9ACTN</name>
<accession>A0ABU0RYL4</accession>
<dbReference type="RefSeq" id="WP_307630364.1">
    <property type="nucleotide sequence ID" value="NZ_JAUSZS010000008.1"/>
</dbReference>
<proteinExistence type="predicted"/>
<dbReference type="Proteomes" id="UP001223072">
    <property type="component" value="Unassembled WGS sequence"/>
</dbReference>
<protein>
    <recommendedName>
        <fullName evidence="4">Integrase</fullName>
    </recommendedName>
</protein>
<evidence type="ECO:0000313" key="3">
    <source>
        <dbReference type="Proteomes" id="UP001223072"/>
    </source>
</evidence>
<gene>
    <name evidence="2" type="ORF">QFZ49_007032</name>
</gene>
<evidence type="ECO:0000256" key="1">
    <source>
        <dbReference type="SAM" id="MobiDB-lite"/>
    </source>
</evidence>
<organism evidence="2 3">
    <name type="scientific">Streptomyces turgidiscabies</name>
    <dbReference type="NCBI Taxonomy" id="85558"/>
    <lineage>
        <taxon>Bacteria</taxon>
        <taxon>Bacillati</taxon>
        <taxon>Actinomycetota</taxon>
        <taxon>Actinomycetes</taxon>
        <taxon>Kitasatosporales</taxon>
        <taxon>Streptomycetaceae</taxon>
        <taxon>Streptomyces</taxon>
    </lineage>
</organism>
<sequence length="623" mass="69256">MRELTQVQRGRTATSRIDPGEYACRALVGQLADVWVEYHHKAALKNSDRYLGAVRSFAKFLGPYLTALDLNPADARLDTDHIDLAEAIYAWENDLLAQFPENSSQPWQLSRSLLALVHHRAERDARMPEKLRKRAAAPPTLRKATGEPLDEFSNSERLALKGAAQDDLRALEKRLARGKELLGAGKDPREFGWAELPNLVWAARHHLLTMDELRVHLPAHAKRWPQELREARPANSGALGGFYGLLRGVHALLFPQELDLHPFRVLLLLAMLDCTTEELHALRVPDLEFSDQGVRIVQTKNRADRVRADYHVVDQPLEKGEVPGELAYEGRGDWDVPGLLRRLVTATALTREVFGGVPWLFTAVEYAKNRSTMDARFARFVDPGRRFTHWIASHVDADGEPVLAISEPHAAPRLRKTAKTTRVVALGGTLSDMAGDDHSIQVFQGHYAHGTTARVLAGAAMNRAQTLVFDRLADKPVLIGPDVQSRLGEPEVAQALGVSPELGASLSAGELDMGVTNCKNPHDSPHSTPGKLCHVAPAMCMICTNAVVFVSQLPQQLLLSDHIERMRLTQPPMVWDAVWGRQAKALAEVFEECAEHIPAARRAIEDQDIRLNLSLGMRTEYDR</sequence>
<evidence type="ECO:0000313" key="2">
    <source>
        <dbReference type="EMBL" id="MDQ0937057.1"/>
    </source>
</evidence>
<evidence type="ECO:0008006" key="4">
    <source>
        <dbReference type="Google" id="ProtNLM"/>
    </source>
</evidence>
<comment type="caution">
    <text evidence="2">The sequence shown here is derived from an EMBL/GenBank/DDBJ whole genome shotgun (WGS) entry which is preliminary data.</text>
</comment>
<feature type="region of interest" description="Disordered" evidence="1">
    <location>
        <begin position="127"/>
        <end position="147"/>
    </location>
</feature>
<dbReference type="EMBL" id="JAUSZS010000008">
    <property type="protein sequence ID" value="MDQ0937057.1"/>
    <property type="molecule type" value="Genomic_DNA"/>
</dbReference>
<reference evidence="2 3" key="1">
    <citation type="submission" date="2023-07" db="EMBL/GenBank/DDBJ databases">
        <title>Comparative genomics of wheat-associated soil bacteria to identify genetic determinants of phenazine resistance.</title>
        <authorList>
            <person name="Mouncey N."/>
        </authorList>
    </citation>
    <scope>NUCLEOTIDE SEQUENCE [LARGE SCALE GENOMIC DNA]</scope>
    <source>
        <strain evidence="2 3">W2I16</strain>
    </source>
</reference>
<keyword evidence="3" id="KW-1185">Reference proteome</keyword>